<dbReference type="GO" id="GO:0039706">
    <property type="term" value="F:co-receptor binding"/>
    <property type="evidence" value="ECO:0007669"/>
    <property type="project" value="TreeGrafter"/>
</dbReference>
<feature type="region of interest" description="Disordered" evidence="4">
    <location>
        <begin position="233"/>
        <end position="324"/>
    </location>
</feature>
<evidence type="ECO:0000313" key="6">
    <source>
        <dbReference type="Proteomes" id="UP000594262"/>
    </source>
</evidence>
<organism evidence="5 6">
    <name type="scientific">Clytia hemisphaerica</name>
    <dbReference type="NCBI Taxonomy" id="252671"/>
    <lineage>
        <taxon>Eukaryota</taxon>
        <taxon>Metazoa</taxon>
        <taxon>Cnidaria</taxon>
        <taxon>Hydrozoa</taxon>
        <taxon>Hydroidolina</taxon>
        <taxon>Leptothecata</taxon>
        <taxon>Obeliida</taxon>
        <taxon>Clytiidae</taxon>
        <taxon>Clytia</taxon>
    </lineage>
</organism>
<evidence type="ECO:0000256" key="2">
    <source>
        <dbReference type="ARBA" id="ARBA00022525"/>
    </source>
</evidence>
<feature type="compositionally biased region" description="Basic and acidic residues" evidence="4">
    <location>
        <begin position="314"/>
        <end position="324"/>
    </location>
</feature>
<feature type="compositionally biased region" description="Acidic residues" evidence="4">
    <location>
        <begin position="248"/>
        <end position="269"/>
    </location>
</feature>
<feature type="compositionally biased region" description="Basic and acidic residues" evidence="4">
    <location>
        <begin position="233"/>
        <end position="247"/>
    </location>
</feature>
<keyword evidence="6" id="KW-1185">Reference proteome</keyword>
<reference evidence="5" key="1">
    <citation type="submission" date="2021-01" db="UniProtKB">
        <authorList>
            <consortium name="EnsemblMetazoa"/>
        </authorList>
    </citation>
    <scope>IDENTIFICATION</scope>
</reference>
<evidence type="ECO:0000256" key="4">
    <source>
        <dbReference type="SAM" id="MobiDB-lite"/>
    </source>
</evidence>
<accession>A0A7M5UVR2</accession>
<protein>
    <submittedName>
        <fullName evidence="5">Uncharacterized protein</fullName>
    </submittedName>
</protein>
<keyword evidence="3" id="KW-0732">Signal</keyword>
<dbReference type="EnsemblMetazoa" id="CLYHEMT005234.1">
    <property type="protein sequence ID" value="CLYHEMP005234.1"/>
    <property type="gene ID" value="CLYHEMG005234"/>
</dbReference>
<dbReference type="InterPro" id="IPR039863">
    <property type="entry name" value="DKK1-4"/>
</dbReference>
<evidence type="ECO:0000256" key="1">
    <source>
        <dbReference type="ARBA" id="ARBA00004613"/>
    </source>
</evidence>
<name>A0A7M5UVR2_9CNID</name>
<dbReference type="GO" id="GO:0048019">
    <property type="term" value="F:receptor antagonist activity"/>
    <property type="evidence" value="ECO:0007669"/>
    <property type="project" value="TreeGrafter"/>
</dbReference>
<dbReference type="GO" id="GO:0090090">
    <property type="term" value="P:negative regulation of canonical Wnt signaling pathway"/>
    <property type="evidence" value="ECO:0007669"/>
    <property type="project" value="TreeGrafter"/>
</dbReference>
<sequence length="324" mass="35350">MALPSVDGAKVNKTTSKKKLKDGTVVKTTNINGPNFMVHEESAFKSSKGGLSSNTAGKEGKFPNIGSLLLGGVPMLGNLMRPDSKMTKKECKSSCKSSEFCDEDIGKCVPRLGEGFECMANKNCEKDLKCVWGICNKANNGESGTLCNTAKDCEADMNCINLGNLLSEDKFCTPKMNEGAVCGGIINTASGNDEKINPCARGLKCALVGSSENKLCVRESYKEAKSIYEEVKKAEKEEKDLENKEKGNEDEEDENDDTESGDDDEDDESIPVITKEGQELPKGKKAKDKKNDKSQQTVKNKNKTGKKEKKKQQQQKDNKLKFVA</sequence>
<feature type="compositionally biased region" description="Basic residues" evidence="4">
    <location>
        <begin position="300"/>
        <end position="313"/>
    </location>
</feature>
<comment type="subcellular location">
    <subcellularLocation>
        <location evidence="1">Secreted</location>
    </subcellularLocation>
</comment>
<evidence type="ECO:0000313" key="5">
    <source>
        <dbReference type="EnsemblMetazoa" id="CLYHEMP005234.1"/>
    </source>
</evidence>
<dbReference type="Proteomes" id="UP000594262">
    <property type="component" value="Unplaced"/>
</dbReference>
<dbReference type="AlphaFoldDB" id="A0A7M5UVR2"/>
<dbReference type="PANTHER" id="PTHR12113:SF6">
    <property type="entry name" value="DICKKOPF N-TERMINAL CYSTEINE-RICH DOMAIN-CONTAINING PROTEIN"/>
    <property type="match status" value="1"/>
</dbReference>
<proteinExistence type="predicted"/>
<evidence type="ECO:0000256" key="3">
    <source>
        <dbReference type="ARBA" id="ARBA00022729"/>
    </source>
</evidence>
<dbReference type="PANTHER" id="PTHR12113">
    <property type="entry name" value="DICKKOPF3-LIKE 3"/>
    <property type="match status" value="1"/>
</dbReference>
<keyword evidence="2" id="KW-0964">Secreted</keyword>
<dbReference type="GO" id="GO:0005615">
    <property type="term" value="C:extracellular space"/>
    <property type="evidence" value="ECO:0007669"/>
    <property type="project" value="TreeGrafter"/>
</dbReference>